<protein>
    <recommendedName>
        <fullName evidence="5">WW domain-containing protein</fullName>
    </recommendedName>
</protein>
<feature type="region of interest" description="Disordered" evidence="1">
    <location>
        <begin position="382"/>
        <end position="405"/>
    </location>
</feature>
<accession>A0A5M3N7C0</accession>
<dbReference type="Proteomes" id="UP000053558">
    <property type="component" value="Unassembled WGS sequence"/>
</dbReference>
<dbReference type="RefSeq" id="XP_007763870.1">
    <property type="nucleotide sequence ID" value="XM_007765680.1"/>
</dbReference>
<keyword evidence="2" id="KW-0472">Membrane</keyword>
<gene>
    <name evidence="3" type="ORF">CONPUDRAFT_161915</name>
</gene>
<evidence type="ECO:0008006" key="5">
    <source>
        <dbReference type="Google" id="ProtNLM"/>
    </source>
</evidence>
<evidence type="ECO:0000313" key="4">
    <source>
        <dbReference type="Proteomes" id="UP000053558"/>
    </source>
</evidence>
<dbReference type="KEGG" id="cput:CONPUDRAFT_161915"/>
<organism evidence="3 4">
    <name type="scientific">Coniophora puteana (strain RWD-64-598)</name>
    <name type="common">Brown rot fungus</name>
    <dbReference type="NCBI Taxonomy" id="741705"/>
    <lineage>
        <taxon>Eukaryota</taxon>
        <taxon>Fungi</taxon>
        <taxon>Dikarya</taxon>
        <taxon>Basidiomycota</taxon>
        <taxon>Agaricomycotina</taxon>
        <taxon>Agaricomycetes</taxon>
        <taxon>Agaricomycetidae</taxon>
        <taxon>Boletales</taxon>
        <taxon>Coniophorineae</taxon>
        <taxon>Coniophoraceae</taxon>
        <taxon>Coniophora</taxon>
    </lineage>
</organism>
<evidence type="ECO:0000313" key="3">
    <source>
        <dbReference type="EMBL" id="EIW87350.1"/>
    </source>
</evidence>
<keyword evidence="4" id="KW-1185">Reference proteome</keyword>
<feature type="transmembrane region" description="Helical" evidence="2">
    <location>
        <begin position="231"/>
        <end position="249"/>
    </location>
</feature>
<dbReference type="AlphaFoldDB" id="A0A5M3N7C0"/>
<dbReference type="OMA" id="SREANDY"/>
<feature type="transmembrane region" description="Helical" evidence="2">
    <location>
        <begin position="352"/>
        <end position="373"/>
    </location>
</feature>
<proteinExistence type="predicted"/>
<dbReference type="GeneID" id="19204621"/>
<dbReference type="EMBL" id="JH711573">
    <property type="protein sequence ID" value="EIW87350.1"/>
    <property type="molecule type" value="Genomic_DNA"/>
</dbReference>
<feature type="transmembrane region" description="Helical" evidence="2">
    <location>
        <begin position="261"/>
        <end position="285"/>
    </location>
</feature>
<evidence type="ECO:0000256" key="1">
    <source>
        <dbReference type="SAM" id="MobiDB-lite"/>
    </source>
</evidence>
<dbReference type="OrthoDB" id="2657661at2759"/>
<sequence>MSDLPEGAELVVERLHLNNEKPKYGYYYVCPQSRTLFWLDEYKMSNELTDLKGVKSEEHKKYAVEVEYWTHCELFPHEKRVHQHLFDELRSLTLHAITELLTARTPLSPFSLDELMSICQVLEYVRVDDREGKAGLRCQYSMCILSRYLRMFAESKFVNFHGQKGARLRVNQSIYCKGGQRSYLFHVANILMLGAPDVHMKSLKNIWVDDMLNQVPWKQFVTTLNREWQDYTLYSTIILTANVAFLALPDVTLQGQPSTQTVAQMISFVSTVTSLGSLILSLIMVRQNRIKGHEKVEEAREFMENMANSVLGVDMVAIMYSLPFGFLMWSVISFVIAFAFVAFNGAGTATRILVGVILGLTGNMVLWVVYVSIGSSLSSKSEEKKETRNGLVAGPGGQGQHAASPRRPLLSGIIGRRGTADVENQGAGRPVAVAQGNGGASAHLRYPPTRSRG</sequence>
<comment type="caution">
    <text evidence="3">The sequence shown here is derived from an EMBL/GenBank/DDBJ whole genome shotgun (WGS) entry which is preliminary data.</text>
</comment>
<name>A0A5M3N7C0_CONPW</name>
<reference evidence="4" key="1">
    <citation type="journal article" date="2012" name="Science">
        <title>The Paleozoic origin of enzymatic lignin decomposition reconstructed from 31 fungal genomes.</title>
        <authorList>
            <person name="Floudas D."/>
            <person name="Binder M."/>
            <person name="Riley R."/>
            <person name="Barry K."/>
            <person name="Blanchette R.A."/>
            <person name="Henrissat B."/>
            <person name="Martinez A.T."/>
            <person name="Otillar R."/>
            <person name="Spatafora J.W."/>
            <person name="Yadav J.S."/>
            <person name="Aerts A."/>
            <person name="Benoit I."/>
            <person name="Boyd A."/>
            <person name="Carlson A."/>
            <person name="Copeland A."/>
            <person name="Coutinho P.M."/>
            <person name="de Vries R.P."/>
            <person name="Ferreira P."/>
            <person name="Findley K."/>
            <person name="Foster B."/>
            <person name="Gaskell J."/>
            <person name="Glotzer D."/>
            <person name="Gorecki P."/>
            <person name="Heitman J."/>
            <person name="Hesse C."/>
            <person name="Hori C."/>
            <person name="Igarashi K."/>
            <person name="Jurgens J.A."/>
            <person name="Kallen N."/>
            <person name="Kersten P."/>
            <person name="Kohler A."/>
            <person name="Kuees U."/>
            <person name="Kumar T.K.A."/>
            <person name="Kuo A."/>
            <person name="LaButti K."/>
            <person name="Larrondo L.F."/>
            <person name="Lindquist E."/>
            <person name="Ling A."/>
            <person name="Lombard V."/>
            <person name="Lucas S."/>
            <person name="Lundell T."/>
            <person name="Martin R."/>
            <person name="McLaughlin D.J."/>
            <person name="Morgenstern I."/>
            <person name="Morin E."/>
            <person name="Murat C."/>
            <person name="Nagy L.G."/>
            <person name="Nolan M."/>
            <person name="Ohm R.A."/>
            <person name="Patyshakuliyeva A."/>
            <person name="Rokas A."/>
            <person name="Ruiz-Duenas F.J."/>
            <person name="Sabat G."/>
            <person name="Salamov A."/>
            <person name="Samejima M."/>
            <person name="Schmutz J."/>
            <person name="Slot J.C."/>
            <person name="St John F."/>
            <person name="Stenlid J."/>
            <person name="Sun H."/>
            <person name="Sun S."/>
            <person name="Syed K."/>
            <person name="Tsang A."/>
            <person name="Wiebenga A."/>
            <person name="Young D."/>
            <person name="Pisabarro A."/>
            <person name="Eastwood D.C."/>
            <person name="Martin F."/>
            <person name="Cullen D."/>
            <person name="Grigoriev I.V."/>
            <person name="Hibbett D.S."/>
        </authorList>
    </citation>
    <scope>NUCLEOTIDE SEQUENCE [LARGE SCALE GENOMIC DNA]</scope>
    <source>
        <strain evidence="4">RWD-64-598 SS2</strain>
    </source>
</reference>
<feature type="region of interest" description="Disordered" evidence="1">
    <location>
        <begin position="421"/>
        <end position="453"/>
    </location>
</feature>
<keyword evidence="2" id="KW-0812">Transmembrane</keyword>
<evidence type="ECO:0000256" key="2">
    <source>
        <dbReference type="SAM" id="Phobius"/>
    </source>
</evidence>
<feature type="transmembrane region" description="Helical" evidence="2">
    <location>
        <begin position="324"/>
        <end position="346"/>
    </location>
</feature>
<keyword evidence="2" id="KW-1133">Transmembrane helix</keyword>